<dbReference type="CDD" id="cd00377">
    <property type="entry name" value="ICL_PEPM"/>
    <property type="match status" value="1"/>
</dbReference>
<proteinExistence type="predicted"/>
<reference evidence="1 2" key="1">
    <citation type="submission" date="2024-05" db="EMBL/GenBank/DDBJ databases">
        <title>A draft genome resource for the thread blight pathogen Marasmius tenuissimus strain MS-2.</title>
        <authorList>
            <person name="Yulfo-Soto G.E."/>
            <person name="Baruah I.K."/>
            <person name="Amoako-Attah I."/>
            <person name="Bukari Y."/>
            <person name="Meinhardt L.W."/>
            <person name="Bailey B.A."/>
            <person name="Cohen S.P."/>
        </authorList>
    </citation>
    <scope>NUCLEOTIDE SEQUENCE [LARGE SCALE GENOMIC DNA]</scope>
    <source>
        <strain evidence="1 2">MS-2</strain>
    </source>
</reference>
<dbReference type="PANTHER" id="PTHR42905">
    <property type="entry name" value="PHOSPHOENOLPYRUVATE CARBOXYLASE"/>
    <property type="match status" value="1"/>
</dbReference>
<dbReference type="PANTHER" id="PTHR42905:SF16">
    <property type="entry name" value="CARBOXYPHOSPHONOENOLPYRUVATE PHOSPHONOMUTASE-LIKE PROTEIN (AFU_ORTHOLOGUE AFUA_5G07230)"/>
    <property type="match status" value="1"/>
</dbReference>
<comment type="caution">
    <text evidence="1">The sequence shown here is derived from an EMBL/GenBank/DDBJ whole genome shotgun (WGS) entry which is preliminary data.</text>
</comment>
<accession>A0ABR3A6B6</accession>
<name>A0ABR3A6B6_9AGAR</name>
<keyword evidence="2" id="KW-1185">Reference proteome</keyword>
<evidence type="ECO:0008006" key="3">
    <source>
        <dbReference type="Google" id="ProtNLM"/>
    </source>
</evidence>
<evidence type="ECO:0000313" key="1">
    <source>
        <dbReference type="EMBL" id="KAL0069085.1"/>
    </source>
</evidence>
<dbReference type="InterPro" id="IPR015813">
    <property type="entry name" value="Pyrv/PenolPyrv_kinase-like_dom"/>
</dbReference>
<dbReference type="Gene3D" id="3.20.20.60">
    <property type="entry name" value="Phosphoenolpyruvate-binding domains"/>
    <property type="match status" value="1"/>
</dbReference>
<organism evidence="1 2">
    <name type="scientific">Marasmius tenuissimus</name>
    <dbReference type="NCBI Taxonomy" id="585030"/>
    <lineage>
        <taxon>Eukaryota</taxon>
        <taxon>Fungi</taxon>
        <taxon>Dikarya</taxon>
        <taxon>Basidiomycota</taxon>
        <taxon>Agaricomycotina</taxon>
        <taxon>Agaricomycetes</taxon>
        <taxon>Agaricomycetidae</taxon>
        <taxon>Agaricales</taxon>
        <taxon>Marasmiineae</taxon>
        <taxon>Marasmiaceae</taxon>
        <taxon>Marasmius</taxon>
    </lineage>
</organism>
<dbReference type="InterPro" id="IPR039556">
    <property type="entry name" value="ICL/PEPM"/>
</dbReference>
<dbReference type="Proteomes" id="UP001437256">
    <property type="component" value="Unassembled WGS sequence"/>
</dbReference>
<dbReference type="InterPro" id="IPR040442">
    <property type="entry name" value="Pyrv_kinase-like_dom_sf"/>
</dbReference>
<dbReference type="SUPFAM" id="SSF51621">
    <property type="entry name" value="Phosphoenolpyruvate/pyruvate domain"/>
    <property type="match status" value="1"/>
</dbReference>
<protein>
    <recommendedName>
        <fullName evidence="3">Carboxyphosphonoenolpyruvate phosphonomutase-like protein</fullName>
    </recommendedName>
</protein>
<gene>
    <name evidence="1" type="ORF">AAF712_003771</name>
</gene>
<dbReference type="EMBL" id="JBBXMP010000014">
    <property type="protein sequence ID" value="KAL0069085.1"/>
    <property type="molecule type" value="Genomic_DNA"/>
</dbReference>
<sequence length="298" mass="32195">MSSKLNQLAKHFASLHVPRKPLVLANVYDCATTKAMLSLRPQLQAIATASYGIADVAGLNDYNMSLEAHIESLSRIANIVKSTEPDANDNLGIPLSVDIIGGYGPRLSEAITKIIELGAVGCNIEDSYFDVATMGVKLYSIDEMKERLLLAKKVATDLGVPDFVFNVRMDAVFVQDGVTPAQVMERGKTEQPIDEAIARGKAYLSTGVPTTIFIWAGPYSVGTPSENLKRYLKEFDGRVSVHINRKDVGGLSVDELGKLGVARISIGPEFLFQSMEVIKQLAKNILGGGHMGTLTIKA</sequence>
<dbReference type="Pfam" id="PF13714">
    <property type="entry name" value="PEP_mutase"/>
    <property type="match status" value="1"/>
</dbReference>
<evidence type="ECO:0000313" key="2">
    <source>
        <dbReference type="Proteomes" id="UP001437256"/>
    </source>
</evidence>